<dbReference type="InterPro" id="IPR051783">
    <property type="entry name" value="NAD(P)-dependent_oxidoreduct"/>
</dbReference>
<comment type="caution">
    <text evidence="3">The sequence shown here is derived from an EMBL/GenBank/DDBJ whole genome shotgun (WGS) entry which is preliminary data.</text>
</comment>
<organism evidence="3 4">
    <name type="scientific">Venturia inaequalis</name>
    <name type="common">Apple scab fungus</name>
    <dbReference type="NCBI Taxonomy" id="5025"/>
    <lineage>
        <taxon>Eukaryota</taxon>
        <taxon>Fungi</taxon>
        <taxon>Dikarya</taxon>
        <taxon>Ascomycota</taxon>
        <taxon>Pezizomycotina</taxon>
        <taxon>Dothideomycetes</taxon>
        <taxon>Pleosporomycetidae</taxon>
        <taxon>Venturiales</taxon>
        <taxon>Venturiaceae</taxon>
        <taxon>Venturia</taxon>
    </lineage>
</organism>
<dbReference type="AlphaFoldDB" id="A0A8H3YP16"/>
<dbReference type="GO" id="GO:0005737">
    <property type="term" value="C:cytoplasm"/>
    <property type="evidence" value="ECO:0007669"/>
    <property type="project" value="TreeGrafter"/>
</dbReference>
<dbReference type="SUPFAM" id="SSF51735">
    <property type="entry name" value="NAD(P)-binding Rossmann-fold domains"/>
    <property type="match status" value="1"/>
</dbReference>
<dbReference type="PANTHER" id="PTHR48079:SF6">
    <property type="entry name" value="NAD(P)-BINDING DOMAIN-CONTAINING PROTEIN-RELATED"/>
    <property type="match status" value="1"/>
</dbReference>
<dbReference type="PANTHER" id="PTHR48079">
    <property type="entry name" value="PROTEIN YEEZ"/>
    <property type="match status" value="1"/>
</dbReference>
<evidence type="ECO:0000313" key="4">
    <source>
        <dbReference type="Proteomes" id="UP000433883"/>
    </source>
</evidence>
<name>A0A8H3YP16_VENIN</name>
<evidence type="ECO:0000313" key="3">
    <source>
        <dbReference type="EMBL" id="KAE9968020.1"/>
    </source>
</evidence>
<feature type="compositionally biased region" description="Polar residues" evidence="1">
    <location>
        <begin position="208"/>
        <end position="219"/>
    </location>
</feature>
<dbReference type="EMBL" id="WNWQ01000434">
    <property type="protein sequence ID" value="KAE9968020.1"/>
    <property type="molecule type" value="Genomic_DNA"/>
</dbReference>
<accession>A0A8H3YP16</accession>
<feature type="compositionally biased region" description="Polar residues" evidence="1">
    <location>
        <begin position="229"/>
        <end position="243"/>
    </location>
</feature>
<protein>
    <recommendedName>
        <fullName evidence="2">NAD(P)-binding domain-containing protein</fullName>
    </recommendedName>
</protein>
<proteinExistence type="predicted"/>
<dbReference type="GO" id="GO:0004029">
    <property type="term" value="F:aldehyde dehydrogenase (NAD+) activity"/>
    <property type="evidence" value="ECO:0007669"/>
    <property type="project" value="TreeGrafter"/>
</dbReference>
<feature type="domain" description="NAD(P)-binding" evidence="2">
    <location>
        <begin position="383"/>
        <end position="540"/>
    </location>
</feature>
<feature type="region of interest" description="Disordered" evidence="1">
    <location>
        <begin position="203"/>
        <end position="252"/>
    </location>
</feature>
<gene>
    <name evidence="3" type="ORF">BLS_006066</name>
</gene>
<evidence type="ECO:0000259" key="2">
    <source>
        <dbReference type="Pfam" id="PF13460"/>
    </source>
</evidence>
<dbReference type="InterPro" id="IPR036291">
    <property type="entry name" value="NAD(P)-bd_dom_sf"/>
</dbReference>
<dbReference type="InterPro" id="IPR016040">
    <property type="entry name" value="NAD(P)-bd_dom"/>
</dbReference>
<sequence>MKATVSVAVQQQELENDLSEMDSFDSLIETHAILRKVSRRIHEAARDVQSLWNEAPLPINPAGMAIHSGANVNQSGTTSASSDFFSTGGPAFPASAYSESRHHSAQVSYELPDSTQPQVATFVGGEGQSDDASAMANIHQWLDTLKSRGKGRFTCPYDIRCRKGGVGGDGNLVVFIRNSDFRSTPDTPFQQYINRITNMAANEKKSPVTHSQKLGSNSAKFGRDGGESPLSSQPSTCDSPTLSTERKREEAPVMEIETALEIAKNRQNLATGWLFPDVPIAAARNFNLKILESLCDDPIDTADQEGQRHYESFMLHSWIEEPAALDPTVWFSSATRHPEIESYEKPEDEVETTETDMNCDDGTDVENSLFDQKTSVLILPRTGATGYIGGNVFTNLVKKHPSYKITLLLRNPPPEFERHFPNVKVVQGDFDSSEIISNLASEADIVIHNGDGDHANCLKAMIAGLLRRDKTSYLIKLSGTGILYDYPDQKQYLGLFNPKIYSDMANIDEIIARPAHAYHMYTDSIVRDAALQHGDKIKTAIVCPPDVYGRGQGPGRQLSWFIPFFVESIRKLGVPFYMREGSNARGWVHIDDLTQIYVSLVEAAVSENKSGYYLPTSQEVSQRHIAEATATILHGKGTIPGAIAKAVSEQEIASLYPATPDLGFTTFACNSRSKADRAAEELRYVPVAPGFWDTLEGDLTDALDVATASPKL</sequence>
<evidence type="ECO:0000256" key="1">
    <source>
        <dbReference type="SAM" id="MobiDB-lite"/>
    </source>
</evidence>
<dbReference type="Proteomes" id="UP000433883">
    <property type="component" value="Unassembled WGS sequence"/>
</dbReference>
<dbReference type="Pfam" id="PF13460">
    <property type="entry name" value="NAD_binding_10"/>
    <property type="match status" value="1"/>
</dbReference>
<dbReference type="Gene3D" id="3.40.50.720">
    <property type="entry name" value="NAD(P)-binding Rossmann-like Domain"/>
    <property type="match status" value="2"/>
</dbReference>
<reference evidence="3 4" key="1">
    <citation type="submission" date="2019-11" db="EMBL/GenBank/DDBJ databases">
        <title>Venturia inaequalis Genome Resource.</title>
        <authorList>
            <person name="Lichtner F.J."/>
        </authorList>
    </citation>
    <scope>NUCLEOTIDE SEQUENCE [LARGE SCALE GENOMIC DNA]</scope>
    <source>
        <strain evidence="3">Bline_iso_100314</strain>
    </source>
</reference>